<organism evidence="1 2">
    <name type="scientific">Clostridium yunnanense</name>
    <dbReference type="NCBI Taxonomy" id="2800325"/>
    <lineage>
        <taxon>Bacteria</taxon>
        <taxon>Bacillati</taxon>
        <taxon>Bacillota</taxon>
        <taxon>Clostridia</taxon>
        <taxon>Eubacteriales</taxon>
        <taxon>Clostridiaceae</taxon>
        <taxon>Clostridium</taxon>
    </lineage>
</organism>
<reference evidence="2" key="1">
    <citation type="submission" date="2021-01" db="EMBL/GenBank/DDBJ databases">
        <title>Genome public.</title>
        <authorList>
            <person name="Liu C."/>
            <person name="Sun Q."/>
        </authorList>
    </citation>
    <scope>NUCLEOTIDE SEQUENCE [LARGE SCALE GENOMIC DNA]</scope>
    <source>
        <strain evidence="2">YIM B02505</strain>
    </source>
</reference>
<dbReference type="EMBL" id="JAENHN010000066">
    <property type="protein sequence ID" value="MBK1813827.1"/>
    <property type="molecule type" value="Genomic_DNA"/>
</dbReference>
<dbReference type="Proteomes" id="UP000596739">
    <property type="component" value="Unassembled WGS sequence"/>
</dbReference>
<gene>
    <name evidence="1" type="ORF">JHL18_24720</name>
</gene>
<protein>
    <submittedName>
        <fullName evidence="1">Uncharacterized protein</fullName>
    </submittedName>
</protein>
<sequence length="79" mass="9109">MARWISCFFTVKENIKFLCQLNLDISTLSEAFYGYTVKKSYSPAKFSTYSFGKADAQKKFTEEGHFRDFFTSFNAIGCV</sequence>
<evidence type="ECO:0000313" key="1">
    <source>
        <dbReference type="EMBL" id="MBK1813827.1"/>
    </source>
</evidence>
<keyword evidence="2" id="KW-1185">Reference proteome</keyword>
<accession>A0ABS1EWT6</accession>
<dbReference type="RefSeq" id="WP_200274323.1">
    <property type="nucleotide sequence ID" value="NZ_JAENHN010000066.1"/>
</dbReference>
<comment type="caution">
    <text evidence="1">The sequence shown here is derived from an EMBL/GenBank/DDBJ whole genome shotgun (WGS) entry which is preliminary data.</text>
</comment>
<evidence type="ECO:0000313" key="2">
    <source>
        <dbReference type="Proteomes" id="UP000596739"/>
    </source>
</evidence>
<proteinExistence type="predicted"/>
<name>A0ABS1EWT6_9CLOT</name>